<feature type="region of interest" description="Disordered" evidence="2">
    <location>
        <begin position="905"/>
        <end position="925"/>
    </location>
</feature>
<accession>A0A5C3FD36</accession>
<sequence>MALSRAQKKQAAAQKAAATKHHKRAAKARLLGDQHEVIDALNTSLTPRVKARTEANFVRILTFLSHYTSEILKIDVEEAEKRLLTAKVSIGVLRQGFAAYALLGGGGRLSALINGSSTGVNGGYGLEKLDPSEQARADRMARMLHVARHHQRPGSHVADEELIKDLPRPGPDDRPMTFEGLIGVVKAFFSGVRRRAQAAYDPSTMAGDVSSSSSSKKSSSTPYADNEPYQTTCWARLLENQGLLTMAKRRKHILTPAEIEAVLATLWRVQVPTIERICMLFVVTLLEATGLRPGELFRYDHYTDERPSEERTSAFLWSDVKLIYCGRYVCARTQRTGDADDGAGPSTPRTALSTEPRFRLEIEWKFGKGRMAGEIIPTSITSQKAETSHHCAVRWILVLAQWLDVFEPQTDKAIRDMVYDPSSTALAPNTLLRIKKAWKDVPVLLADRSSFYDQDTKLNNAHNMRLVAMSSRDAATCLQQIAKLLGWDSLAPYDFRRTFATLAKNSVSQEQLRLLMGHRHANSRVVETVYLADHVPIDQAAFAAGGRNIDQLYSKEAREAAGRSFGIAAPAASTTVLANPHVAKSLPVVRKLREAVMSDQLLACKVPRLAIDLINDDGWKEHLSSEQVSLVERLQEAETDFLSAYGWATGHVANPTHATVASSSSLTLVPSAPLGAKGGGHLSSSSASLAAAAAAERGPPTPPTPPTPSTSPAASDATDDTLSSDPSCANYFSADDITGQQWINELLQVNRSPVENMTHAEFFNFVGSYLAVAETERQGLCAICLDREPRDEVEASYAEMGDYQNSATCSERGLCNAGLPKAQRYEALILFHRHRQVPVIGLDAAQLRKLYRHAVKDKPKAQAMTASAATMSRWQLIEAVVGMYGSRCAPNGILNDASDWDVAAPTAPTPLGDGTNVAPASSSSSSSVGAIANRAAVAASTSAAARRYSWEAGADTTRYEASRAALRAGVNLRKESPKPYADMKTGVIADLIAKAMAKPGWAPSDVSPRTGQYTPPAPTSGEIEGITPLSLRCQSLDPHRQGLRGIGRLALLHKPHAFANRALLLVHIVSHTQDINPGLRFCWLCMTWMEGEPEHLDECRKRHFAAQPRPLTFDAYTLQLRLPGAPRSEAFGTARLPFSNAQGAPQELRDWLRQLFASLVEQVEAGRSSPRKGKPALVRSIPYSCPVLECPKVMIGLTATLKHLAQVHRFPVLSRQGVTIFDGIKPDEKVHPHISFAQDDTLLRIKDHYCLVTDER</sequence>
<comment type="caution">
    <text evidence="4">The sequence shown here is derived from an EMBL/GenBank/DDBJ whole genome shotgun (WGS) entry which is preliminary data.</text>
</comment>
<dbReference type="InterPro" id="IPR011010">
    <property type="entry name" value="DNA_brk_join_enz"/>
</dbReference>
<proteinExistence type="predicted"/>
<feature type="compositionally biased region" description="Low complexity" evidence="2">
    <location>
        <begin position="210"/>
        <end position="220"/>
    </location>
</feature>
<dbReference type="AlphaFoldDB" id="A0A5C3FD36"/>
<evidence type="ECO:0000259" key="3">
    <source>
        <dbReference type="PROSITE" id="PS00028"/>
    </source>
</evidence>
<dbReference type="RefSeq" id="XP_014659137.1">
    <property type="nucleotide sequence ID" value="XM_014803651.1"/>
</dbReference>
<keyword evidence="1" id="KW-0233">DNA recombination</keyword>
<feature type="compositionally biased region" description="Low complexity" evidence="2">
    <location>
        <begin position="710"/>
        <end position="725"/>
    </location>
</feature>
<evidence type="ECO:0000256" key="1">
    <source>
        <dbReference type="ARBA" id="ARBA00023172"/>
    </source>
</evidence>
<evidence type="ECO:0000313" key="4">
    <source>
        <dbReference type="EMBL" id="SPO42354.1"/>
    </source>
</evidence>
<feature type="region of interest" description="Disordered" evidence="2">
    <location>
        <begin position="200"/>
        <end position="225"/>
    </location>
</feature>
<protein>
    <recommendedName>
        <fullName evidence="3">C2H2-type domain-containing protein</fullName>
    </recommendedName>
</protein>
<dbReference type="GO" id="GO:0003677">
    <property type="term" value="F:DNA binding"/>
    <property type="evidence" value="ECO:0007669"/>
    <property type="project" value="InterPro"/>
</dbReference>
<feature type="domain" description="C2H2-type" evidence="3">
    <location>
        <begin position="1185"/>
        <end position="1208"/>
    </location>
</feature>
<feature type="region of interest" description="Disordered" evidence="2">
    <location>
        <begin position="1002"/>
        <end position="1021"/>
    </location>
</feature>
<feature type="compositionally biased region" description="Low complexity" evidence="2">
    <location>
        <begin position="687"/>
        <end position="698"/>
    </location>
</feature>
<gene>
    <name evidence="4" type="ORF">PSANT_00037</name>
</gene>
<dbReference type="Gene3D" id="1.10.443.10">
    <property type="entry name" value="Intergrase catalytic core"/>
    <property type="match status" value="1"/>
</dbReference>
<evidence type="ECO:0000313" key="5">
    <source>
        <dbReference type="Proteomes" id="UP000325008"/>
    </source>
</evidence>
<dbReference type="InterPro" id="IPR013762">
    <property type="entry name" value="Integrase-like_cat_sf"/>
</dbReference>
<feature type="region of interest" description="Disordered" evidence="2">
    <location>
        <begin position="687"/>
        <end position="725"/>
    </location>
</feature>
<dbReference type="OrthoDB" id="10589126at2759"/>
<feature type="compositionally biased region" description="Pro residues" evidence="2">
    <location>
        <begin position="699"/>
        <end position="709"/>
    </location>
</feature>
<evidence type="ECO:0000256" key="2">
    <source>
        <dbReference type="SAM" id="MobiDB-lite"/>
    </source>
</evidence>
<reference evidence="4" key="1">
    <citation type="submission" date="2018-03" db="EMBL/GenBank/DDBJ databases">
        <authorList>
            <person name="Guldener U."/>
        </authorList>
    </citation>
    <scope>NUCLEOTIDE SEQUENCE [LARGE SCALE GENOMIC DNA]</scope>
    <source>
        <strain evidence="4">ATCC34888</strain>
    </source>
</reference>
<name>A0A5C3FD36_PSEA2</name>
<dbReference type="GO" id="GO:0015074">
    <property type="term" value="P:DNA integration"/>
    <property type="evidence" value="ECO:0007669"/>
    <property type="project" value="InterPro"/>
</dbReference>
<dbReference type="PROSITE" id="PS00028">
    <property type="entry name" value="ZINC_FINGER_C2H2_1"/>
    <property type="match status" value="1"/>
</dbReference>
<dbReference type="GO" id="GO:0006310">
    <property type="term" value="P:DNA recombination"/>
    <property type="evidence" value="ECO:0007669"/>
    <property type="project" value="UniProtKB-KW"/>
</dbReference>
<dbReference type="InterPro" id="IPR013087">
    <property type="entry name" value="Znf_C2H2_type"/>
</dbReference>
<keyword evidence="5" id="KW-1185">Reference proteome</keyword>
<dbReference type="Proteomes" id="UP000325008">
    <property type="component" value="Unassembled WGS sequence"/>
</dbReference>
<dbReference type="EMBL" id="OOIQ01000001">
    <property type="protein sequence ID" value="SPO42354.1"/>
    <property type="molecule type" value="Genomic_DNA"/>
</dbReference>
<dbReference type="SUPFAM" id="SSF56349">
    <property type="entry name" value="DNA breaking-rejoining enzymes"/>
    <property type="match status" value="1"/>
</dbReference>
<organism evidence="4 5">
    <name type="scientific">Pseudozyma antarctica</name>
    <name type="common">Yeast</name>
    <name type="synonym">Candida antarctica</name>
    <dbReference type="NCBI Taxonomy" id="84753"/>
    <lineage>
        <taxon>Eukaryota</taxon>
        <taxon>Fungi</taxon>
        <taxon>Dikarya</taxon>
        <taxon>Basidiomycota</taxon>
        <taxon>Ustilaginomycotina</taxon>
        <taxon>Ustilaginomycetes</taxon>
        <taxon>Ustilaginales</taxon>
        <taxon>Ustilaginaceae</taxon>
        <taxon>Moesziomyces</taxon>
    </lineage>
</organism>